<dbReference type="AlphaFoldDB" id="A0A2G9THA5"/>
<dbReference type="PANTHER" id="PTHR23219:SF13">
    <property type="entry name" value="TYROSINE-PROTEIN PHOSPHATASE DOMAIN-CONTAINING PROTEIN"/>
    <property type="match status" value="1"/>
</dbReference>
<keyword evidence="3" id="KW-1185">Reference proteome</keyword>
<name>A0A2G9THA5_TELCI</name>
<protein>
    <recommendedName>
        <fullName evidence="1">Tyrosine-protein phosphatase domain-containing protein</fullName>
    </recommendedName>
</protein>
<organism evidence="2 3">
    <name type="scientific">Teladorsagia circumcincta</name>
    <name type="common">Brown stomach worm</name>
    <name type="synonym">Ostertagia circumcincta</name>
    <dbReference type="NCBI Taxonomy" id="45464"/>
    <lineage>
        <taxon>Eukaryota</taxon>
        <taxon>Metazoa</taxon>
        <taxon>Ecdysozoa</taxon>
        <taxon>Nematoda</taxon>
        <taxon>Chromadorea</taxon>
        <taxon>Rhabditida</taxon>
        <taxon>Rhabditina</taxon>
        <taxon>Rhabditomorpha</taxon>
        <taxon>Strongyloidea</taxon>
        <taxon>Trichostrongylidae</taxon>
        <taxon>Teladorsagia</taxon>
    </lineage>
</organism>
<sequence length="73" mass="8496">DVVCLDDTRVRLTLNVPPATDYIHANWVKFEGHDKVFIATQFLEDGKVKCSQYWPMESGKYHTFGKMFVNTKK</sequence>
<dbReference type="SUPFAM" id="SSF52799">
    <property type="entry name" value="(Phosphotyrosine protein) phosphatases II"/>
    <property type="match status" value="1"/>
</dbReference>
<dbReference type="GO" id="GO:0004725">
    <property type="term" value="F:protein tyrosine phosphatase activity"/>
    <property type="evidence" value="ECO:0007669"/>
    <property type="project" value="InterPro"/>
</dbReference>
<dbReference type="PANTHER" id="PTHR23219">
    <property type="entry name" value="TYROSINE-PROTEIN PHOSPHATASE C15H7.3-RELATED"/>
    <property type="match status" value="1"/>
</dbReference>
<accession>A0A2G9THA5</accession>
<dbReference type="EMBL" id="KZ371275">
    <property type="protein sequence ID" value="PIO57354.1"/>
    <property type="molecule type" value="Genomic_DNA"/>
</dbReference>
<proteinExistence type="predicted"/>
<evidence type="ECO:0000313" key="3">
    <source>
        <dbReference type="Proteomes" id="UP000230423"/>
    </source>
</evidence>
<evidence type="ECO:0000259" key="1">
    <source>
        <dbReference type="Pfam" id="PF00102"/>
    </source>
</evidence>
<dbReference type="InterPro" id="IPR029021">
    <property type="entry name" value="Prot-tyrosine_phosphatase-like"/>
</dbReference>
<dbReference type="Pfam" id="PF00102">
    <property type="entry name" value="Y_phosphatase"/>
    <property type="match status" value="2"/>
</dbReference>
<dbReference type="InterPro" id="IPR000242">
    <property type="entry name" value="PTP_cat"/>
</dbReference>
<gene>
    <name evidence="2" type="ORF">TELCIR_21239</name>
</gene>
<feature type="non-terminal residue" evidence="2">
    <location>
        <position position="1"/>
    </location>
</feature>
<dbReference type="OrthoDB" id="6144703at2759"/>
<feature type="non-terminal residue" evidence="2">
    <location>
        <position position="73"/>
    </location>
</feature>
<feature type="domain" description="Tyrosine-protein phosphatase" evidence="1">
    <location>
        <begin position="44"/>
        <end position="72"/>
    </location>
</feature>
<dbReference type="Gene3D" id="3.90.190.10">
    <property type="entry name" value="Protein tyrosine phosphatase superfamily"/>
    <property type="match status" value="1"/>
</dbReference>
<feature type="domain" description="Tyrosine-protein phosphatase" evidence="1">
    <location>
        <begin position="1"/>
        <end position="41"/>
    </location>
</feature>
<reference evidence="2 3" key="1">
    <citation type="submission" date="2015-09" db="EMBL/GenBank/DDBJ databases">
        <title>Draft genome of the parasitic nematode Teladorsagia circumcincta isolate WARC Sus (inbred).</title>
        <authorList>
            <person name="Mitreva M."/>
        </authorList>
    </citation>
    <scope>NUCLEOTIDE SEQUENCE [LARGE SCALE GENOMIC DNA]</scope>
    <source>
        <strain evidence="2 3">S</strain>
    </source>
</reference>
<dbReference type="Proteomes" id="UP000230423">
    <property type="component" value="Unassembled WGS sequence"/>
</dbReference>
<evidence type="ECO:0000313" key="2">
    <source>
        <dbReference type="EMBL" id="PIO57354.1"/>
    </source>
</evidence>